<dbReference type="SUPFAM" id="SSF56994">
    <property type="entry name" value="Insulin-like"/>
    <property type="match status" value="1"/>
</dbReference>
<sequence length="69" mass="7733">MIAVRTFFILALVFVMLSSTEAATGCVHKVLKSMRVICENVDNHSLLKKAHQCCKSSCSMDDMWALCHE</sequence>
<evidence type="ECO:0000256" key="3">
    <source>
        <dbReference type="SAM" id="SignalP"/>
    </source>
</evidence>
<dbReference type="InterPro" id="IPR036438">
    <property type="entry name" value="Insulin-like_sf"/>
</dbReference>
<name>A0A6A5HFT9_CAERE</name>
<organism evidence="4 5">
    <name type="scientific">Caenorhabditis remanei</name>
    <name type="common">Caenorhabditis vulgaris</name>
    <dbReference type="NCBI Taxonomy" id="31234"/>
    <lineage>
        <taxon>Eukaryota</taxon>
        <taxon>Metazoa</taxon>
        <taxon>Ecdysozoa</taxon>
        <taxon>Nematoda</taxon>
        <taxon>Chromadorea</taxon>
        <taxon>Rhabditida</taxon>
        <taxon>Rhabditina</taxon>
        <taxon>Rhabditomorpha</taxon>
        <taxon>Rhabditoidea</taxon>
        <taxon>Rhabditidae</taxon>
        <taxon>Peloderinae</taxon>
        <taxon>Caenorhabditis</taxon>
    </lineage>
</organism>
<evidence type="ECO:0000313" key="5">
    <source>
        <dbReference type="Proteomes" id="UP000483820"/>
    </source>
</evidence>
<accession>A0A6A5HFT9</accession>
<dbReference type="KEGG" id="crq:GCK72_006065"/>
<dbReference type="PROSITE" id="PS00262">
    <property type="entry name" value="INSULIN"/>
    <property type="match status" value="1"/>
</dbReference>
<evidence type="ECO:0000256" key="2">
    <source>
        <dbReference type="ARBA" id="ARBA00022729"/>
    </source>
</evidence>
<comment type="similarity">
    <text evidence="1">Belongs to the insulin family.</text>
</comment>
<reference evidence="4 5" key="1">
    <citation type="submission" date="2019-12" db="EMBL/GenBank/DDBJ databases">
        <title>Chromosome-level assembly of the Caenorhabditis remanei genome.</title>
        <authorList>
            <person name="Teterina A.A."/>
            <person name="Willis J.H."/>
            <person name="Phillips P.C."/>
        </authorList>
    </citation>
    <scope>NUCLEOTIDE SEQUENCE [LARGE SCALE GENOMIC DNA]</scope>
    <source>
        <strain evidence="4 5">PX506</strain>
        <tissue evidence="4">Whole organism</tissue>
    </source>
</reference>
<dbReference type="GeneID" id="78774151"/>
<comment type="caution">
    <text evidence="4">The sequence shown here is derived from an EMBL/GenBank/DDBJ whole genome shotgun (WGS) entry which is preliminary data.</text>
</comment>
<feature type="signal peptide" evidence="3">
    <location>
        <begin position="1"/>
        <end position="22"/>
    </location>
</feature>
<evidence type="ECO:0000256" key="1">
    <source>
        <dbReference type="ARBA" id="ARBA00009034"/>
    </source>
</evidence>
<gene>
    <name evidence="4" type="ORF">GCK72_006065</name>
</gene>
<dbReference type="EMBL" id="WUAV01000002">
    <property type="protein sequence ID" value="KAF1766109.1"/>
    <property type="molecule type" value="Genomic_DNA"/>
</dbReference>
<feature type="chain" id="PRO_5025503884" evidence="3">
    <location>
        <begin position="23"/>
        <end position="69"/>
    </location>
</feature>
<keyword evidence="2 3" id="KW-0732">Signal</keyword>
<proteinExistence type="inferred from homology"/>
<dbReference type="Proteomes" id="UP000483820">
    <property type="component" value="Chromosome II"/>
</dbReference>
<dbReference type="CTD" id="78774151"/>
<dbReference type="RefSeq" id="XP_053589655.1">
    <property type="nucleotide sequence ID" value="XM_053725461.1"/>
</dbReference>
<evidence type="ECO:0000313" key="4">
    <source>
        <dbReference type="EMBL" id="KAF1766109.1"/>
    </source>
</evidence>
<dbReference type="AlphaFoldDB" id="A0A6A5HFT9"/>
<dbReference type="InterPro" id="IPR022353">
    <property type="entry name" value="Insulin_CS"/>
</dbReference>
<protein>
    <submittedName>
        <fullName evidence="4">Uncharacterized protein</fullName>
    </submittedName>
</protein>